<dbReference type="EMBL" id="BGPR01100107">
    <property type="protein sequence ID" value="GBM54978.1"/>
    <property type="molecule type" value="Genomic_DNA"/>
</dbReference>
<sequence>MKETSDDGDTCSIADSCSIGSRGSSVNDLTEFNKKYSHVCILTYWTKDRVVCGVD</sequence>
<proteinExistence type="predicted"/>
<comment type="caution">
    <text evidence="1">The sequence shown here is derived from an EMBL/GenBank/DDBJ whole genome shotgun (WGS) entry which is preliminary data.</text>
</comment>
<dbReference type="Proteomes" id="UP000499080">
    <property type="component" value="Unassembled WGS sequence"/>
</dbReference>
<gene>
    <name evidence="1" type="ORF">AVEN_7971_1</name>
</gene>
<dbReference type="AlphaFoldDB" id="A0A4Y2GR10"/>
<name>A0A4Y2GR10_ARAVE</name>
<reference evidence="1 2" key="1">
    <citation type="journal article" date="2019" name="Sci. Rep.">
        <title>Orb-weaving spider Araneus ventricosus genome elucidates the spidroin gene catalogue.</title>
        <authorList>
            <person name="Kono N."/>
            <person name="Nakamura H."/>
            <person name="Ohtoshi R."/>
            <person name="Moran D.A.P."/>
            <person name="Shinohara A."/>
            <person name="Yoshida Y."/>
            <person name="Fujiwara M."/>
            <person name="Mori M."/>
            <person name="Tomita M."/>
            <person name="Arakawa K."/>
        </authorList>
    </citation>
    <scope>NUCLEOTIDE SEQUENCE [LARGE SCALE GENOMIC DNA]</scope>
</reference>
<evidence type="ECO:0000313" key="1">
    <source>
        <dbReference type="EMBL" id="GBM54978.1"/>
    </source>
</evidence>
<protein>
    <submittedName>
        <fullName evidence="1">Uncharacterized protein</fullName>
    </submittedName>
</protein>
<feature type="non-terminal residue" evidence="1">
    <location>
        <position position="55"/>
    </location>
</feature>
<evidence type="ECO:0000313" key="2">
    <source>
        <dbReference type="Proteomes" id="UP000499080"/>
    </source>
</evidence>
<keyword evidence="2" id="KW-1185">Reference proteome</keyword>
<accession>A0A4Y2GR10</accession>
<dbReference type="OrthoDB" id="6437652at2759"/>
<organism evidence="1 2">
    <name type="scientific">Araneus ventricosus</name>
    <name type="common">Orbweaver spider</name>
    <name type="synonym">Epeira ventricosa</name>
    <dbReference type="NCBI Taxonomy" id="182803"/>
    <lineage>
        <taxon>Eukaryota</taxon>
        <taxon>Metazoa</taxon>
        <taxon>Ecdysozoa</taxon>
        <taxon>Arthropoda</taxon>
        <taxon>Chelicerata</taxon>
        <taxon>Arachnida</taxon>
        <taxon>Araneae</taxon>
        <taxon>Araneomorphae</taxon>
        <taxon>Entelegynae</taxon>
        <taxon>Araneoidea</taxon>
        <taxon>Araneidae</taxon>
        <taxon>Araneus</taxon>
    </lineage>
</organism>